<feature type="compositionally biased region" description="Basic and acidic residues" evidence="1">
    <location>
        <begin position="29"/>
        <end position="43"/>
    </location>
</feature>
<comment type="caution">
    <text evidence="2">The sequence shown here is derived from an EMBL/GenBank/DDBJ whole genome shotgun (WGS) entry which is preliminary data.</text>
</comment>
<dbReference type="InParanoid" id="G4TS30"/>
<keyword evidence="3" id="KW-1185">Reference proteome</keyword>
<evidence type="ECO:0000313" key="3">
    <source>
        <dbReference type="Proteomes" id="UP000007148"/>
    </source>
</evidence>
<gene>
    <name evidence="2" type="ORF">PIIN_08077</name>
</gene>
<dbReference type="AlphaFoldDB" id="G4TS30"/>
<feature type="compositionally biased region" description="Polar residues" evidence="1">
    <location>
        <begin position="1"/>
        <end position="15"/>
    </location>
</feature>
<dbReference type="Proteomes" id="UP000007148">
    <property type="component" value="Unassembled WGS sequence"/>
</dbReference>
<reference evidence="2 3" key="1">
    <citation type="journal article" date="2011" name="PLoS Pathog.">
        <title>Endophytic Life Strategies Decoded by Genome and Transcriptome Analyses of the Mutualistic Root Symbiont Piriformospora indica.</title>
        <authorList>
            <person name="Zuccaro A."/>
            <person name="Lahrmann U."/>
            <person name="Guldener U."/>
            <person name="Langen G."/>
            <person name="Pfiffi S."/>
            <person name="Biedenkopf D."/>
            <person name="Wong P."/>
            <person name="Samans B."/>
            <person name="Grimm C."/>
            <person name="Basiewicz M."/>
            <person name="Murat C."/>
            <person name="Martin F."/>
            <person name="Kogel K.H."/>
        </authorList>
    </citation>
    <scope>NUCLEOTIDE SEQUENCE [LARGE SCALE GENOMIC DNA]</scope>
    <source>
        <strain evidence="2 3">DSM 11827</strain>
    </source>
</reference>
<evidence type="ECO:0000313" key="2">
    <source>
        <dbReference type="EMBL" id="CCA74123.1"/>
    </source>
</evidence>
<evidence type="ECO:0000256" key="1">
    <source>
        <dbReference type="SAM" id="MobiDB-lite"/>
    </source>
</evidence>
<protein>
    <submittedName>
        <fullName evidence="2">Uncharacterized protein</fullName>
    </submittedName>
</protein>
<organism evidence="2 3">
    <name type="scientific">Serendipita indica (strain DSM 11827)</name>
    <name type="common">Root endophyte fungus</name>
    <name type="synonym">Piriformospora indica</name>
    <dbReference type="NCBI Taxonomy" id="1109443"/>
    <lineage>
        <taxon>Eukaryota</taxon>
        <taxon>Fungi</taxon>
        <taxon>Dikarya</taxon>
        <taxon>Basidiomycota</taxon>
        <taxon>Agaricomycotina</taxon>
        <taxon>Agaricomycetes</taxon>
        <taxon>Sebacinales</taxon>
        <taxon>Serendipitaceae</taxon>
        <taxon>Serendipita</taxon>
    </lineage>
</organism>
<feature type="region of interest" description="Disordered" evidence="1">
    <location>
        <begin position="1"/>
        <end position="83"/>
    </location>
</feature>
<name>G4TS30_SERID</name>
<dbReference type="EMBL" id="CAFZ01000281">
    <property type="protein sequence ID" value="CCA74123.1"/>
    <property type="molecule type" value="Genomic_DNA"/>
</dbReference>
<dbReference type="HOGENOM" id="CLU_1461868_0_0_1"/>
<accession>G4TS30</accession>
<proteinExistence type="predicted"/>
<sequence>MANAAASTTRQSNGYPSIGNCRGSPQTHQYDRTRSSPERRQSKEDDDDEEGEKSSGRCTPVPKGAGPEPFEYPSNPERSPVLKTTVTFERMGSATYRVLTPRNGSPLPIPSGAAFGGRIVRPSSARGHAGAKPHRFVIVANPPPIPPSLIARRREDQRSHKTCAKIVVTPPSPVRRTAAIRNGAS</sequence>